<evidence type="ECO:0000313" key="3">
    <source>
        <dbReference type="Proteomes" id="UP001600941"/>
    </source>
</evidence>
<evidence type="ECO:0008006" key="4">
    <source>
        <dbReference type="Google" id="ProtNLM"/>
    </source>
</evidence>
<feature type="transmembrane region" description="Helical" evidence="1">
    <location>
        <begin position="121"/>
        <end position="143"/>
    </location>
</feature>
<proteinExistence type="predicted"/>
<dbReference type="Proteomes" id="UP001600941">
    <property type="component" value="Unassembled WGS sequence"/>
</dbReference>
<feature type="transmembrane region" description="Helical" evidence="1">
    <location>
        <begin position="150"/>
        <end position="168"/>
    </location>
</feature>
<accession>A0ABQ0BUE8</accession>
<sequence length="213" mass="24257">MGIKGRDITGFLKRDFLLAFKSSVILALLYLFCIPIIRGVKNLDSIQSAQCLEQSVSLIGIILFVPVTRWEHSLEIKELILSKPWTYAKTVFIRLLSAFFLVSSMVSGFAFMMWLNHCEFPFWRFVSVVILLSCFLGIFGLFVSQICQNVVVGYLWALGYFALCKMDVLSEGDTLYLFGLSESAESGGRLWCFLSLSILFLFSLLLLIRIQKR</sequence>
<feature type="transmembrane region" description="Helical" evidence="1">
    <location>
        <begin position="91"/>
        <end position="115"/>
    </location>
</feature>
<keyword evidence="1" id="KW-0472">Membrane</keyword>
<keyword evidence="3" id="KW-1185">Reference proteome</keyword>
<dbReference type="EMBL" id="BAABZQ010000001">
    <property type="protein sequence ID" value="GAA6500134.1"/>
    <property type="molecule type" value="Genomic_DNA"/>
</dbReference>
<feature type="transmembrane region" description="Helical" evidence="1">
    <location>
        <begin position="16"/>
        <end position="40"/>
    </location>
</feature>
<comment type="caution">
    <text evidence="2">The sequence shown here is derived from an EMBL/GenBank/DDBJ whole genome shotgun (WGS) entry which is preliminary data.</text>
</comment>
<reference evidence="2 3" key="1">
    <citation type="submission" date="2024-04" db="EMBL/GenBank/DDBJ databases">
        <title>Defined microbial consortia suppress multidrug-resistant proinflammatory Enterobacteriaceae via ecological control.</title>
        <authorList>
            <person name="Furuichi M."/>
            <person name="Kawaguchi T."/>
            <person name="Pust M."/>
            <person name="Yasuma K."/>
            <person name="Plichta D."/>
            <person name="Hasegawa N."/>
            <person name="Ohya T."/>
            <person name="Bhattarai S."/>
            <person name="Sasajima S."/>
            <person name="Aoto Y."/>
            <person name="Tuganbaev T."/>
            <person name="Yaginuma M."/>
            <person name="Ueda M."/>
            <person name="Okahashi N."/>
            <person name="Amafuji K."/>
            <person name="Kiridooshi Y."/>
            <person name="Sugita K."/>
            <person name="Strazar M."/>
            <person name="Skelly A."/>
            <person name="Suda W."/>
            <person name="Hattori M."/>
            <person name="Nakamoto N."/>
            <person name="Caballero S."/>
            <person name="Norman J."/>
            <person name="Olle B."/>
            <person name="Tanoue T."/>
            <person name="Arita M."/>
            <person name="Bucci V."/>
            <person name="Atarashi K."/>
            <person name="Xavier R."/>
            <person name="Honda K."/>
        </authorList>
    </citation>
    <scope>NUCLEOTIDE SEQUENCE [LARGE SCALE GENOMIC DNA]</scope>
    <source>
        <strain evidence="3">k34-0107-D12</strain>
    </source>
</reference>
<protein>
    <recommendedName>
        <fullName evidence="4">ABC-2 family transporter protein</fullName>
    </recommendedName>
</protein>
<keyword evidence="1" id="KW-0812">Transmembrane</keyword>
<organism evidence="2 3">
    <name type="scientific">Blautia parvula</name>
    <dbReference type="NCBI Taxonomy" id="2877527"/>
    <lineage>
        <taxon>Bacteria</taxon>
        <taxon>Bacillati</taxon>
        <taxon>Bacillota</taxon>
        <taxon>Clostridia</taxon>
        <taxon>Lachnospirales</taxon>
        <taxon>Lachnospiraceae</taxon>
        <taxon>Blautia</taxon>
    </lineage>
</organism>
<feature type="transmembrane region" description="Helical" evidence="1">
    <location>
        <begin position="188"/>
        <end position="208"/>
    </location>
</feature>
<keyword evidence="1" id="KW-1133">Transmembrane helix</keyword>
<evidence type="ECO:0000313" key="2">
    <source>
        <dbReference type="EMBL" id="GAA6500134.1"/>
    </source>
</evidence>
<name>A0ABQ0BUE8_9FIRM</name>
<gene>
    <name evidence="2" type="ORF">K340107D12_29500</name>
</gene>
<evidence type="ECO:0000256" key="1">
    <source>
        <dbReference type="SAM" id="Phobius"/>
    </source>
</evidence>